<dbReference type="RefSeq" id="WP_182807708.1">
    <property type="nucleotide sequence ID" value="NZ_JACJFM010000004.1"/>
</dbReference>
<reference evidence="3 4" key="1">
    <citation type="submission" date="2020-08" db="EMBL/GenBank/DDBJ databases">
        <title>Oceanospirillum sp. nov. isolated from marine sediment.</title>
        <authorList>
            <person name="Ji X."/>
        </authorList>
    </citation>
    <scope>NUCLEOTIDE SEQUENCE [LARGE SCALE GENOMIC DNA]</scope>
    <source>
        <strain evidence="3 4">D5</strain>
    </source>
</reference>
<comment type="similarity">
    <text evidence="1">Belongs to the transglycosylase Slt family.</text>
</comment>
<dbReference type="PANTHER" id="PTHR37423:SF2">
    <property type="entry name" value="MEMBRANE-BOUND LYTIC MUREIN TRANSGLYCOSYLASE C"/>
    <property type="match status" value="1"/>
</dbReference>
<dbReference type="PANTHER" id="PTHR37423">
    <property type="entry name" value="SOLUBLE LYTIC MUREIN TRANSGLYCOSYLASE-RELATED"/>
    <property type="match status" value="1"/>
</dbReference>
<proteinExistence type="inferred from homology"/>
<dbReference type="SUPFAM" id="SSF53955">
    <property type="entry name" value="Lysozyme-like"/>
    <property type="match status" value="1"/>
</dbReference>
<dbReference type="EMBL" id="JACJFM010000004">
    <property type="protein sequence ID" value="MBB1485923.1"/>
    <property type="molecule type" value="Genomic_DNA"/>
</dbReference>
<comment type="caution">
    <text evidence="3">The sequence shown here is derived from an EMBL/GenBank/DDBJ whole genome shotgun (WGS) entry which is preliminary data.</text>
</comment>
<organism evidence="3 4">
    <name type="scientific">Oceanospirillum sediminis</name>
    <dbReference type="NCBI Taxonomy" id="2760088"/>
    <lineage>
        <taxon>Bacteria</taxon>
        <taxon>Pseudomonadati</taxon>
        <taxon>Pseudomonadota</taxon>
        <taxon>Gammaproteobacteria</taxon>
        <taxon>Oceanospirillales</taxon>
        <taxon>Oceanospirillaceae</taxon>
        <taxon>Oceanospirillum</taxon>
    </lineage>
</organism>
<evidence type="ECO:0000313" key="3">
    <source>
        <dbReference type="EMBL" id="MBB1485923.1"/>
    </source>
</evidence>
<sequence>MIKGKALLIIVGLIGIYLMTRKKWTPPAAAQPYLADISAAERQHDMPKNLLARLIYQESRYREDIISGQVVSSAGAKGIAQIVPRWHPDVDPLNPQAAIYYAAQYLTNLYNQFGDWQTALAAYNWGPGNVSNAREDYGYDWLDYAPTETQNYVSQIWGDIS</sequence>
<feature type="domain" description="Transglycosylase SLT" evidence="2">
    <location>
        <begin position="38"/>
        <end position="135"/>
    </location>
</feature>
<evidence type="ECO:0000256" key="1">
    <source>
        <dbReference type="ARBA" id="ARBA00007734"/>
    </source>
</evidence>
<dbReference type="InterPro" id="IPR023346">
    <property type="entry name" value="Lysozyme-like_dom_sf"/>
</dbReference>
<gene>
    <name evidence="3" type="ORF">H4O21_04755</name>
</gene>
<dbReference type="Pfam" id="PF01464">
    <property type="entry name" value="SLT"/>
    <property type="match status" value="1"/>
</dbReference>
<dbReference type="InterPro" id="IPR008258">
    <property type="entry name" value="Transglycosylase_SLT_dom_1"/>
</dbReference>
<dbReference type="AlphaFoldDB" id="A0A839IKN5"/>
<dbReference type="Proteomes" id="UP000565262">
    <property type="component" value="Unassembled WGS sequence"/>
</dbReference>
<name>A0A839IKN5_9GAMM</name>
<protein>
    <submittedName>
        <fullName evidence="3">Transglycosylase SLT domain-containing protein</fullName>
    </submittedName>
</protein>
<keyword evidence="4" id="KW-1185">Reference proteome</keyword>
<dbReference type="Gene3D" id="1.10.530.10">
    <property type="match status" value="1"/>
</dbReference>
<evidence type="ECO:0000313" key="4">
    <source>
        <dbReference type="Proteomes" id="UP000565262"/>
    </source>
</evidence>
<accession>A0A839IKN5</accession>
<evidence type="ECO:0000259" key="2">
    <source>
        <dbReference type="Pfam" id="PF01464"/>
    </source>
</evidence>